<dbReference type="Pfam" id="PF02458">
    <property type="entry name" value="Transferase"/>
    <property type="match status" value="1"/>
</dbReference>
<evidence type="ECO:0000256" key="2">
    <source>
        <dbReference type="ARBA" id="ARBA00022679"/>
    </source>
</evidence>
<keyword evidence="2" id="KW-0808">Transferase</keyword>
<evidence type="ECO:0000256" key="1">
    <source>
        <dbReference type="ARBA" id="ARBA00009861"/>
    </source>
</evidence>
<dbReference type="Gene3D" id="3.30.559.10">
    <property type="entry name" value="Chloramphenicol acetyltransferase-like domain"/>
    <property type="match status" value="1"/>
</dbReference>
<dbReference type="PANTHER" id="PTHR31147:SF66">
    <property type="entry name" value="OS05G0315700 PROTEIN"/>
    <property type="match status" value="1"/>
</dbReference>
<dbReference type="Proteomes" id="UP001291926">
    <property type="component" value="Unassembled WGS sequence"/>
</dbReference>
<dbReference type="InterPro" id="IPR023213">
    <property type="entry name" value="CAT-like_dom_sf"/>
</dbReference>
<dbReference type="EMBL" id="JAYDYQ010002533">
    <property type="protein sequence ID" value="KAK4486277.1"/>
    <property type="molecule type" value="Genomic_DNA"/>
</dbReference>
<gene>
    <name evidence="3" type="ORF">RD792_008947</name>
</gene>
<name>A0ABR0DAK4_9LAMI</name>
<organism evidence="3 4">
    <name type="scientific">Penstemon davidsonii</name>
    <dbReference type="NCBI Taxonomy" id="160366"/>
    <lineage>
        <taxon>Eukaryota</taxon>
        <taxon>Viridiplantae</taxon>
        <taxon>Streptophyta</taxon>
        <taxon>Embryophyta</taxon>
        <taxon>Tracheophyta</taxon>
        <taxon>Spermatophyta</taxon>
        <taxon>Magnoliopsida</taxon>
        <taxon>eudicotyledons</taxon>
        <taxon>Gunneridae</taxon>
        <taxon>Pentapetalae</taxon>
        <taxon>asterids</taxon>
        <taxon>lamiids</taxon>
        <taxon>Lamiales</taxon>
        <taxon>Plantaginaceae</taxon>
        <taxon>Cheloneae</taxon>
        <taxon>Penstemon</taxon>
    </lineage>
</organism>
<sequence>MALSNTVVFQVKRREPELIVPDKPTPNEIKPLSDIDDHESLRFLVPIIFFYPSTTGKSSHDPVHVIRKGLGKALVFYYPFAGRIFEGADRKLMVNCNSQGVVLVEANANIKIEQLGHGIFPPCPYMDDFLCTAPDSGGIIGCPLLFFQASD</sequence>
<evidence type="ECO:0000313" key="3">
    <source>
        <dbReference type="EMBL" id="KAK4486277.1"/>
    </source>
</evidence>
<keyword evidence="4" id="KW-1185">Reference proteome</keyword>
<dbReference type="PANTHER" id="PTHR31147">
    <property type="entry name" value="ACYL TRANSFERASE 4"/>
    <property type="match status" value="1"/>
</dbReference>
<proteinExistence type="inferred from homology"/>
<comment type="caution">
    <text evidence="3">The sequence shown here is derived from an EMBL/GenBank/DDBJ whole genome shotgun (WGS) entry which is preliminary data.</text>
</comment>
<reference evidence="3 4" key="1">
    <citation type="journal article" date="2023" name="bioRxiv">
        <title>Genome report: Whole genome sequence and annotation of Penstemon davidsonii.</title>
        <authorList>
            <person name="Ostevik K.L."/>
            <person name="Alabady M."/>
            <person name="Zhang M."/>
            <person name="Rausher M.D."/>
        </authorList>
    </citation>
    <scope>NUCLEOTIDE SEQUENCE [LARGE SCALE GENOMIC DNA]</scope>
    <source>
        <strain evidence="3">DNT005</strain>
        <tissue evidence="3">Whole leaf</tissue>
    </source>
</reference>
<protein>
    <submittedName>
        <fullName evidence="3">Uncharacterized protein</fullName>
    </submittedName>
</protein>
<accession>A0ABR0DAK4</accession>
<evidence type="ECO:0000313" key="4">
    <source>
        <dbReference type="Proteomes" id="UP001291926"/>
    </source>
</evidence>
<dbReference type="InterPro" id="IPR050898">
    <property type="entry name" value="Plant_acyltransferase"/>
</dbReference>
<comment type="similarity">
    <text evidence="1">Belongs to the plant acyltransferase family.</text>
</comment>